<organism evidence="1 2">
    <name type="scientific">Mesorhizobium salmacidum</name>
    <dbReference type="NCBI Taxonomy" id="3015171"/>
    <lineage>
        <taxon>Bacteria</taxon>
        <taxon>Pseudomonadati</taxon>
        <taxon>Pseudomonadota</taxon>
        <taxon>Alphaproteobacteria</taxon>
        <taxon>Hyphomicrobiales</taxon>
        <taxon>Phyllobacteriaceae</taxon>
        <taxon>Mesorhizobium</taxon>
    </lineage>
</organism>
<name>A0ABU8KXQ1_9HYPH</name>
<evidence type="ECO:0000313" key="2">
    <source>
        <dbReference type="Proteomes" id="UP001387293"/>
    </source>
</evidence>
<reference evidence="1 2" key="1">
    <citation type="submission" date="2022-12" db="EMBL/GenBank/DDBJ databases">
        <authorList>
            <person name="Muema E."/>
        </authorList>
    </citation>
    <scope>NUCLEOTIDE SEQUENCE [LARGE SCALE GENOMIC DNA]</scope>
    <source>
        <strain evidence="2">1326</strain>
    </source>
</reference>
<gene>
    <name evidence="1" type="ORF">O7A60_17190</name>
</gene>
<evidence type="ECO:0000313" key="1">
    <source>
        <dbReference type="EMBL" id="MEI9410495.1"/>
    </source>
</evidence>
<dbReference type="Proteomes" id="UP001387293">
    <property type="component" value="Unassembled WGS sequence"/>
</dbReference>
<dbReference type="InterPro" id="IPR041160">
    <property type="entry name" value="LD_cluster2"/>
</dbReference>
<proteinExistence type="predicted"/>
<sequence length="108" mass="11698">MIGNASDYRRLPKHLNVQLPPIRAVEDGLRVGKGGSRTRLGNEAEFNDWLEARQPLDSVSAYSAARKAMTEVSDARVVLGGKMGLLDNPGDTYQGAMPGIIQEAIFCP</sequence>
<keyword evidence="2" id="KW-1185">Reference proteome</keyword>
<dbReference type="Pfam" id="PF18163">
    <property type="entry name" value="LD_cluster2"/>
    <property type="match status" value="1"/>
</dbReference>
<dbReference type="RefSeq" id="WP_337107263.1">
    <property type="nucleotide sequence ID" value="NZ_JAPYKS010000012.1"/>
</dbReference>
<accession>A0ABU8KXQ1</accession>
<comment type="caution">
    <text evidence="1">The sequence shown here is derived from an EMBL/GenBank/DDBJ whole genome shotgun (WGS) entry which is preliminary data.</text>
</comment>
<dbReference type="EMBL" id="JAPYKS010000012">
    <property type="protein sequence ID" value="MEI9410495.1"/>
    <property type="molecule type" value="Genomic_DNA"/>
</dbReference>
<protein>
    <submittedName>
        <fullName evidence="1">Uncharacterized protein</fullName>
    </submittedName>
</protein>